<dbReference type="InterPro" id="IPR014729">
    <property type="entry name" value="Rossmann-like_a/b/a_fold"/>
</dbReference>
<name>A0A6N3XDR2_9SYNE</name>
<proteinExistence type="inferred from homology"/>
<feature type="domain" description="Glutamyl/glutaminyl-tRNA synthetase class Ib catalytic" evidence="10">
    <location>
        <begin position="2"/>
        <end position="263"/>
    </location>
</feature>
<dbReference type="InterPro" id="IPR001412">
    <property type="entry name" value="aa-tRNA-synth_I_CS"/>
</dbReference>
<evidence type="ECO:0000256" key="8">
    <source>
        <dbReference type="RuleBase" id="RU363037"/>
    </source>
</evidence>
<feature type="binding site" evidence="7">
    <location>
        <position position="129"/>
    </location>
    <ligand>
        <name>Zn(2+)</name>
        <dbReference type="ChEBI" id="CHEBI:29105"/>
    </ligand>
</feature>
<feature type="binding site" evidence="7">
    <location>
        <position position="105"/>
    </location>
    <ligand>
        <name>Zn(2+)</name>
        <dbReference type="ChEBI" id="CHEBI:29105"/>
    </ligand>
</feature>
<dbReference type="NCBIfam" id="NF004315">
    <property type="entry name" value="PRK05710.1-4"/>
    <property type="match status" value="1"/>
</dbReference>
<feature type="short sequence motif" description="'HIGH' region" evidence="7">
    <location>
        <begin position="8"/>
        <end position="18"/>
    </location>
</feature>
<dbReference type="Pfam" id="PF00749">
    <property type="entry name" value="tRNA-synt_1c"/>
    <property type="match status" value="1"/>
</dbReference>
<comment type="similarity">
    <text evidence="7">Belongs to the class-I aminoacyl-tRNA synthetase family. GluQ subfamily.</text>
</comment>
<evidence type="ECO:0000256" key="1">
    <source>
        <dbReference type="ARBA" id="ARBA00022598"/>
    </source>
</evidence>
<feature type="short sequence motif" description="'KMSKS' region" evidence="7">
    <location>
        <begin position="242"/>
        <end position="246"/>
    </location>
</feature>
<dbReference type="InterPro" id="IPR049940">
    <property type="entry name" value="GluQ/Sye"/>
</dbReference>
<dbReference type="InterPro" id="IPR022380">
    <property type="entry name" value="Glu-Q_tRNA(Asp)_Synthase"/>
</dbReference>
<dbReference type="GO" id="GO:0006400">
    <property type="term" value="P:tRNA modification"/>
    <property type="evidence" value="ECO:0007669"/>
    <property type="project" value="InterPro"/>
</dbReference>
<keyword evidence="8" id="KW-0648">Protein biosynthesis</keyword>
<evidence type="ECO:0000313" key="12">
    <source>
        <dbReference type="Proteomes" id="UP000035054"/>
    </source>
</evidence>
<feature type="region of interest" description="Disordered" evidence="9">
    <location>
        <begin position="302"/>
        <end position="321"/>
    </location>
</feature>
<reference evidence="11 12" key="1">
    <citation type="submission" date="2015-01" db="EMBL/GenBank/DDBJ databases">
        <title>Lifestyle Evolution in Cyanobacterial Symbionts of Sponges.</title>
        <authorList>
            <person name="Burgsdorf I."/>
            <person name="Slaby B.M."/>
            <person name="Handley K.M."/>
            <person name="Haber M."/>
            <person name="Blom J."/>
            <person name="Marshall C.W."/>
            <person name="Gilbert J.A."/>
            <person name="Hentschel U."/>
            <person name="Steindler L."/>
        </authorList>
    </citation>
    <scope>NUCLEOTIDE SEQUENCE [LARGE SCALE GENOMIC DNA]</scope>
    <source>
        <strain evidence="11">142</strain>
    </source>
</reference>
<dbReference type="InterPro" id="IPR020058">
    <property type="entry name" value="Glu/Gln-tRNA-synth_Ib_cat-dom"/>
</dbReference>
<evidence type="ECO:0000313" key="11">
    <source>
        <dbReference type="EMBL" id="KKZ15486.1"/>
    </source>
</evidence>
<dbReference type="PRINTS" id="PR00987">
    <property type="entry name" value="TRNASYNTHGLU"/>
</dbReference>
<dbReference type="HAMAP" id="MF_01428">
    <property type="entry name" value="Glu_Q_tRNA_synth"/>
    <property type="match status" value="1"/>
</dbReference>
<feature type="binding site" evidence="7">
    <location>
        <position position="186"/>
    </location>
    <ligand>
        <name>L-glutamate</name>
        <dbReference type="ChEBI" id="CHEBI:29985"/>
    </ligand>
</feature>
<comment type="function">
    <text evidence="7">Catalyzes the tRNA-independent activation of glutamate in presence of ATP and the subsequent transfer of glutamate onto a tRNA(Asp). Glutamate is transferred on the 2-amino-5-(4,5-dihydroxy-2-cyclopenten-1-yl) moiety of the queuosine in the wobble position of the QUC anticodon.</text>
</comment>
<keyword evidence="6 7" id="KW-0030">Aminoacyl-tRNA synthetase</keyword>
<dbReference type="PANTHER" id="PTHR43311:SF1">
    <property type="entry name" value="GLUTAMYL-Q TRNA(ASP) SYNTHETASE"/>
    <property type="match status" value="1"/>
</dbReference>
<dbReference type="GO" id="GO:0005524">
    <property type="term" value="F:ATP binding"/>
    <property type="evidence" value="ECO:0007669"/>
    <property type="project" value="UniProtKB-KW"/>
</dbReference>
<evidence type="ECO:0000256" key="2">
    <source>
        <dbReference type="ARBA" id="ARBA00022723"/>
    </source>
</evidence>
<keyword evidence="5 7" id="KW-0067">ATP-binding</keyword>
<dbReference type="EMBL" id="JXUO01000003">
    <property type="protein sequence ID" value="KKZ15486.1"/>
    <property type="molecule type" value="Genomic_DNA"/>
</dbReference>
<dbReference type="SUPFAM" id="SSF52374">
    <property type="entry name" value="Nucleotidylyl transferase"/>
    <property type="match status" value="1"/>
</dbReference>
<dbReference type="AlphaFoldDB" id="A0A6N3XDR2"/>
<protein>
    <recommendedName>
        <fullName evidence="7">Glutamyl-Q tRNA(Asp) synthetase</fullName>
        <shortName evidence="7">Glu-Q-RSs</shortName>
        <ecNumber evidence="7">6.1.1.-</ecNumber>
    </recommendedName>
</protein>
<feature type="binding site" evidence="7">
    <location>
        <position position="245"/>
    </location>
    <ligand>
        <name>ATP</name>
        <dbReference type="ChEBI" id="CHEBI:30616"/>
    </ligand>
</feature>
<feature type="binding site" evidence="7">
    <location>
        <begin position="5"/>
        <end position="9"/>
    </location>
    <ligand>
        <name>L-glutamate</name>
        <dbReference type="ChEBI" id="CHEBI:29985"/>
    </ligand>
</feature>
<dbReference type="GO" id="GO:0004818">
    <property type="term" value="F:glutamate-tRNA ligase activity"/>
    <property type="evidence" value="ECO:0007669"/>
    <property type="project" value="TreeGrafter"/>
</dbReference>
<evidence type="ECO:0000256" key="6">
    <source>
        <dbReference type="ARBA" id="ARBA00023146"/>
    </source>
</evidence>
<evidence type="ECO:0000259" key="10">
    <source>
        <dbReference type="Pfam" id="PF00749"/>
    </source>
</evidence>
<dbReference type="GO" id="GO:0008270">
    <property type="term" value="F:zinc ion binding"/>
    <property type="evidence" value="ECO:0007669"/>
    <property type="project" value="UniProtKB-UniRule"/>
</dbReference>
<feature type="binding site" evidence="7">
    <location>
        <position position="41"/>
    </location>
    <ligand>
        <name>L-glutamate</name>
        <dbReference type="ChEBI" id="CHEBI:29985"/>
    </ligand>
</feature>
<evidence type="ECO:0000256" key="4">
    <source>
        <dbReference type="ARBA" id="ARBA00022833"/>
    </source>
</evidence>
<comment type="caution">
    <text evidence="11">The sequence shown here is derived from an EMBL/GenBank/DDBJ whole genome shotgun (WGS) entry which is preliminary data.</text>
</comment>
<dbReference type="GO" id="GO:0005829">
    <property type="term" value="C:cytosol"/>
    <property type="evidence" value="ECO:0007669"/>
    <property type="project" value="TreeGrafter"/>
</dbReference>
<organism evidence="11 12">
    <name type="scientific">Candidatus Synechococcus spongiarum 142</name>
    <dbReference type="NCBI Taxonomy" id="1608213"/>
    <lineage>
        <taxon>Bacteria</taxon>
        <taxon>Bacillati</taxon>
        <taxon>Cyanobacteriota</taxon>
        <taxon>Cyanophyceae</taxon>
        <taxon>Synechococcales</taxon>
        <taxon>Synechococcaceae</taxon>
        <taxon>Synechococcus</taxon>
    </lineage>
</organism>
<feature type="binding site" evidence="7">
    <location>
        <position position="125"/>
    </location>
    <ligand>
        <name>Zn(2+)</name>
        <dbReference type="ChEBI" id="CHEBI:29105"/>
    </ligand>
</feature>
<evidence type="ECO:0000256" key="3">
    <source>
        <dbReference type="ARBA" id="ARBA00022741"/>
    </source>
</evidence>
<keyword evidence="1 7" id="KW-0436">Ligase</keyword>
<sequence length="321" mass="35391">MIRARFAPTPSGPLHLGNLRTALLAWLHCRLQGGAFLLRIDDLDQPRLRSGAEDAILRDLRWLGLDWDEGPDIGGPHGPYRQSGRRWRYHKALSSLRRRGLLFPCRCSRRLLAAVSAPHGAVPLYPGTCRNRQDWGPEQGQLPSWRWRAPNRYCHVPEMLQPAPEGWLPTMVGDVVLRRADGFIAYNLATAVDEMAMGITQVLRGADLLPTTAVQVALVEDLGGTPPRYWHGPLLLDRHGQRLAKRAGAMGAEALRQAGWDAPAVVGALAASVGLLDGRQRLSTAELLSELDLPRLEATCQTDNTPQLEELPVGEKSHPLS</sequence>
<evidence type="ECO:0000256" key="5">
    <source>
        <dbReference type="ARBA" id="ARBA00022840"/>
    </source>
</evidence>
<accession>A0A6N3XDR2</accession>
<dbReference type="PROSITE" id="PS00178">
    <property type="entry name" value="AA_TRNA_LIGASE_I"/>
    <property type="match status" value="1"/>
</dbReference>
<keyword evidence="4 7" id="KW-0862">Zinc</keyword>
<comment type="cofactor">
    <cofactor evidence="7">
        <name>Zn(2+)</name>
        <dbReference type="ChEBI" id="CHEBI:29105"/>
    </cofactor>
    <text evidence="7">Binds 1 zinc ion per subunit.</text>
</comment>
<gene>
    <name evidence="7" type="primary">gluQ</name>
    <name evidence="11" type="ORF">TH68_00060</name>
</gene>
<keyword evidence="3 7" id="KW-0547">Nucleotide-binding</keyword>
<evidence type="ECO:0000256" key="7">
    <source>
        <dbReference type="HAMAP-Rule" id="MF_01428"/>
    </source>
</evidence>
<dbReference type="GO" id="GO:0006424">
    <property type="term" value="P:glutamyl-tRNA aminoacylation"/>
    <property type="evidence" value="ECO:0007669"/>
    <property type="project" value="InterPro"/>
</dbReference>
<feature type="binding site" evidence="7">
    <location>
        <position position="107"/>
    </location>
    <ligand>
        <name>Zn(2+)</name>
        <dbReference type="ChEBI" id="CHEBI:29105"/>
    </ligand>
</feature>
<dbReference type="Gene3D" id="3.40.50.620">
    <property type="entry name" value="HUPs"/>
    <property type="match status" value="1"/>
</dbReference>
<dbReference type="Proteomes" id="UP000035054">
    <property type="component" value="Unassembled WGS sequence"/>
</dbReference>
<evidence type="ECO:0000256" key="9">
    <source>
        <dbReference type="SAM" id="MobiDB-lite"/>
    </source>
</evidence>
<feature type="binding site" evidence="7">
    <location>
        <position position="204"/>
    </location>
    <ligand>
        <name>L-glutamate</name>
        <dbReference type="ChEBI" id="CHEBI:29985"/>
    </ligand>
</feature>
<dbReference type="EC" id="6.1.1.-" evidence="7"/>
<dbReference type="PANTHER" id="PTHR43311">
    <property type="entry name" value="GLUTAMATE--TRNA LIGASE"/>
    <property type="match status" value="1"/>
</dbReference>
<dbReference type="InterPro" id="IPR000924">
    <property type="entry name" value="Glu/Gln-tRNA-synth"/>
</dbReference>
<keyword evidence="2 7" id="KW-0479">Metal-binding</keyword>
<dbReference type="NCBIfam" id="NF004314">
    <property type="entry name" value="PRK05710.1-3"/>
    <property type="match status" value="1"/>
</dbReference>